<reference evidence="2" key="1">
    <citation type="journal article" date="2022" name="Mol. Ecol. Resour.">
        <title>The genomes of chicory, endive, great burdock and yacon provide insights into Asteraceae palaeo-polyploidization history and plant inulin production.</title>
        <authorList>
            <person name="Fan W."/>
            <person name="Wang S."/>
            <person name="Wang H."/>
            <person name="Wang A."/>
            <person name="Jiang F."/>
            <person name="Liu H."/>
            <person name="Zhao H."/>
            <person name="Xu D."/>
            <person name="Zhang Y."/>
        </authorList>
    </citation>
    <scope>NUCLEOTIDE SEQUENCE [LARGE SCALE GENOMIC DNA]</scope>
    <source>
        <strain evidence="2">cv. Yunnan</strain>
    </source>
</reference>
<sequence>MKGPFQPTLTSPTQGLKLLILVLKTRKLKMKKPSRPSVEEKQAQDEDIGLNNPEAADHDVFNDTIDSNGPNDNFQNQFEPRVWAFESLLLEL</sequence>
<evidence type="ECO:0000313" key="1">
    <source>
        <dbReference type="EMBL" id="KAI3785189.1"/>
    </source>
</evidence>
<accession>A0ACB9GNX2</accession>
<gene>
    <name evidence="1" type="ORF">L1987_44302</name>
</gene>
<dbReference type="EMBL" id="CM042031">
    <property type="protein sequence ID" value="KAI3785189.1"/>
    <property type="molecule type" value="Genomic_DNA"/>
</dbReference>
<reference evidence="1 2" key="2">
    <citation type="journal article" date="2022" name="Mol. Ecol. Resour.">
        <title>The genomes of chicory, endive, great burdock and yacon provide insights into Asteraceae paleo-polyploidization history and plant inulin production.</title>
        <authorList>
            <person name="Fan W."/>
            <person name="Wang S."/>
            <person name="Wang H."/>
            <person name="Wang A."/>
            <person name="Jiang F."/>
            <person name="Liu H."/>
            <person name="Zhao H."/>
            <person name="Xu D."/>
            <person name="Zhang Y."/>
        </authorList>
    </citation>
    <scope>NUCLEOTIDE SEQUENCE [LARGE SCALE GENOMIC DNA]</scope>
    <source>
        <strain evidence="2">cv. Yunnan</strain>
        <tissue evidence="1">Leaves</tissue>
    </source>
</reference>
<name>A0ACB9GNX2_9ASTR</name>
<proteinExistence type="predicted"/>
<organism evidence="1 2">
    <name type="scientific">Smallanthus sonchifolius</name>
    <dbReference type="NCBI Taxonomy" id="185202"/>
    <lineage>
        <taxon>Eukaryota</taxon>
        <taxon>Viridiplantae</taxon>
        <taxon>Streptophyta</taxon>
        <taxon>Embryophyta</taxon>
        <taxon>Tracheophyta</taxon>
        <taxon>Spermatophyta</taxon>
        <taxon>Magnoliopsida</taxon>
        <taxon>eudicotyledons</taxon>
        <taxon>Gunneridae</taxon>
        <taxon>Pentapetalae</taxon>
        <taxon>asterids</taxon>
        <taxon>campanulids</taxon>
        <taxon>Asterales</taxon>
        <taxon>Asteraceae</taxon>
        <taxon>Asteroideae</taxon>
        <taxon>Heliantheae alliance</taxon>
        <taxon>Millerieae</taxon>
        <taxon>Smallanthus</taxon>
    </lineage>
</organism>
<evidence type="ECO:0000313" key="2">
    <source>
        <dbReference type="Proteomes" id="UP001056120"/>
    </source>
</evidence>
<protein>
    <submittedName>
        <fullName evidence="1">Uncharacterized protein</fullName>
    </submittedName>
</protein>
<comment type="caution">
    <text evidence="1">The sequence shown here is derived from an EMBL/GenBank/DDBJ whole genome shotgun (WGS) entry which is preliminary data.</text>
</comment>
<keyword evidence="2" id="KW-1185">Reference proteome</keyword>
<dbReference type="Proteomes" id="UP001056120">
    <property type="component" value="Linkage Group LG14"/>
</dbReference>